<feature type="region of interest" description="Disordered" evidence="4">
    <location>
        <begin position="313"/>
        <end position="332"/>
    </location>
</feature>
<organism evidence="5 6">
    <name type="scientific">Chlamydomonas reinhardtii</name>
    <name type="common">Chlamydomonas smithii</name>
    <dbReference type="NCBI Taxonomy" id="3055"/>
    <lineage>
        <taxon>Eukaryota</taxon>
        <taxon>Viridiplantae</taxon>
        <taxon>Chlorophyta</taxon>
        <taxon>core chlorophytes</taxon>
        <taxon>Chlorophyceae</taxon>
        <taxon>CS clade</taxon>
        <taxon>Chlamydomonadales</taxon>
        <taxon>Chlamydomonadaceae</taxon>
        <taxon>Chlamydomonas</taxon>
    </lineage>
</organism>
<dbReference type="PANTHER" id="PTHR46231:SF1">
    <property type="entry name" value="ANKYRIN REPEAT AND BTB_POZ DOMAIN-CONTAINING PROTEIN 1"/>
    <property type="match status" value="1"/>
</dbReference>
<comment type="pathway">
    <text evidence="1">Protein modification; protein ubiquitination.</text>
</comment>
<evidence type="ECO:0000256" key="2">
    <source>
        <dbReference type="ARBA" id="ARBA00022737"/>
    </source>
</evidence>
<dbReference type="Gene3D" id="3.30.710.10">
    <property type="entry name" value="Potassium Channel Kv1.1, Chain A"/>
    <property type="match status" value="1"/>
</dbReference>
<dbReference type="eggNOG" id="KOG4350">
    <property type="taxonomic scope" value="Eukaryota"/>
</dbReference>
<dbReference type="EMBL" id="CM008965">
    <property type="protein sequence ID" value="PNW83921.1"/>
    <property type="molecule type" value="Genomic_DNA"/>
</dbReference>
<reference evidence="5 6" key="1">
    <citation type="journal article" date="2007" name="Science">
        <title>The Chlamydomonas genome reveals the evolution of key animal and plant functions.</title>
        <authorList>
            <person name="Merchant S.S."/>
            <person name="Prochnik S.E."/>
            <person name="Vallon O."/>
            <person name="Harris E.H."/>
            <person name="Karpowicz S.J."/>
            <person name="Witman G.B."/>
            <person name="Terry A."/>
            <person name="Salamov A."/>
            <person name="Fritz-Laylin L.K."/>
            <person name="Marechal-Drouard L."/>
            <person name="Marshall W.F."/>
            <person name="Qu L.H."/>
            <person name="Nelson D.R."/>
            <person name="Sanderfoot A.A."/>
            <person name="Spalding M.H."/>
            <person name="Kapitonov V.V."/>
            <person name="Ren Q."/>
            <person name="Ferris P."/>
            <person name="Lindquist E."/>
            <person name="Shapiro H."/>
            <person name="Lucas S.M."/>
            <person name="Grimwood J."/>
            <person name="Schmutz J."/>
            <person name="Cardol P."/>
            <person name="Cerutti H."/>
            <person name="Chanfreau G."/>
            <person name="Chen C.L."/>
            <person name="Cognat V."/>
            <person name="Croft M.T."/>
            <person name="Dent R."/>
            <person name="Dutcher S."/>
            <person name="Fernandez E."/>
            <person name="Fukuzawa H."/>
            <person name="Gonzalez-Ballester D."/>
            <person name="Gonzalez-Halphen D."/>
            <person name="Hallmann A."/>
            <person name="Hanikenne M."/>
            <person name="Hippler M."/>
            <person name="Inwood W."/>
            <person name="Jabbari K."/>
            <person name="Kalanon M."/>
            <person name="Kuras R."/>
            <person name="Lefebvre P.A."/>
            <person name="Lemaire S.D."/>
            <person name="Lobanov A.V."/>
            <person name="Lohr M."/>
            <person name="Manuell A."/>
            <person name="Meier I."/>
            <person name="Mets L."/>
            <person name="Mittag M."/>
            <person name="Mittelmeier T."/>
            <person name="Moroney J.V."/>
            <person name="Moseley J."/>
            <person name="Napoli C."/>
            <person name="Nedelcu A.M."/>
            <person name="Niyogi K."/>
            <person name="Novoselov S.V."/>
            <person name="Paulsen I.T."/>
            <person name="Pazour G."/>
            <person name="Purton S."/>
            <person name="Ral J.P."/>
            <person name="Riano-Pachon D.M."/>
            <person name="Riekhof W."/>
            <person name="Rymarquis L."/>
            <person name="Schroda M."/>
            <person name="Stern D."/>
            <person name="Umen J."/>
            <person name="Willows R."/>
            <person name="Wilson N."/>
            <person name="Zimmer S.L."/>
            <person name="Allmer J."/>
            <person name="Balk J."/>
            <person name="Bisova K."/>
            <person name="Chen C.J."/>
            <person name="Elias M."/>
            <person name="Gendler K."/>
            <person name="Hauser C."/>
            <person name="Lamb M.R."/>
            <person name="Ledford H."/>
            <person name="Long J.C."/>
            <person name="Minagawa J."/>
            <person name="Page M.D."/>
            <person name="Pan J."/>
            <person name="Pootakham W."/>
            <person name="Roje S."/>
            <person name="Rose A."/>
            <person name="Stahlberg E."/>
            <person name="Terauchi A.M."/>
            <person name="Yang P."/>
            <person name="Ball S."/>
            <person name="Bowler C."/>
            <person name="Dieckmann C.L."/>
            <person name="Gladyshev V.N."/>
            <person name="Green P."/>
            <person name="Jorgensen R."/>
            <person name="Mayfield S."/>
            <person name="Mueller-Roeber B."/>
            <person name="Rajamani S."/>
            <person name="Sayre R.T."/>
            <person name="Brokstein P."/>
            <person name="Dubchak I."/>
            <person name="Goodstein D."/>
            <person name="Hornick L."/>
            <person name="Huang Y.W."/>
            <person name="Jhaveri J."/>
            <person name="Luo Y."/>
            <person name="Martinez D."/>
            <person name="Ngau W.C."/>
            <person name="Otillar B."/>
            <person name="Poliakov A."/>
            <person name="Porter A."/>
            <person name="Szajkowski L."/>
            <person name="Werner G."/>
            <person name="Zhou K."/>
            <person name="Grigoriev I.V."/>
            <person name="Rokhsar D.S."/>
            <person name="Grossman A.R."/>
        </authorList>
    </citation>
    <scope>NUCLEOTIDE SEQUENCE [LARGE SCALE GENOMIC DNA]</scope>
    <source>
        <strain evidence="6">CC-503</strain>
    </source>
</reference>
<dbReference type="InterPro" id="IPR011042">
    <property type="entry name" value="6-blade_b-propeller_TolB-like"/>
</dbReference>
<evidence type="ECO:0000313" key="6">
    <source>
        <dbReference type="Proteomes" id="UP000006906"/>
    </source>
</evidence>
<keyword evidence="2" id="KW-0677">Repeat</keyword>
<dbReference type="InterPro" id="IPR044515">
    <property type="entry name" value="ABTB1"/>
</dbReference>
<dbReference type="Gramene" id="PNW83921">
    <property type="protein sequence ID" value="PNW83921"/>
    <property type="gene ID" value="CHLRE_04g215450v5"/>
</dbReference>
<dbReference type="KEGG" id="cre:CHLRE_04g215450v5"/>
<dbReference type="GeneID" id="5724264"/>
<dbReference type="GO" id="GO:0005737">
    <property type="term" value="C:cytoplasm"/>
    <property type="evidence" value="ECO:0000318"/>
    <property type="project" value="GO_Central"/>
</dbReference>
<dbReference type="OMA" id="RAICRID"/>
<dbReference type="RefSeq" id="XP_001698661.1">
    <property type="nucleotide sequence ID" value="XM_001698609.2"/>
</dbReference>
<evidence type="ECO:0000256" key="1">
    <source>
        <dbReference type="ARBA" id="ARBA00004906"/>
    </source>
</evidence>
<keyword evidence="6" id="KW-1185">Reference proteome</keyword>
<dbReference type="AlphaFoldDB" id="A8J9R0"/>
<accession>A8J9R0</accession>
<dbReference type="Pfam" id="PF00651">
    <property type="entry name" value="BTB"/>
    <property type="match status" value="1"/>
</dbReference>
<dbReference type="InterPro" id="IPR000210">
    <property type="entry name" value="BTB/POZ_dom"/>
</dbReference>
<dbReference type="HOGENOM" id="CLU_516187_0_0_1"/>
<dbReference type="PaxDb" id="3055-EDO99343"/>
<dbReference type="CDD" id="cd18186">
    <property type="entry name" value="BTB_POZ_ZBTB_KLHL-like"/>
    <property type="match status" value="1"/>
</dbReference>
<sequence length="528" mass="55619">MFSLSTTNISDVPLFWETVNLVYDSFTESFIVVTGACIQQLIPALHGEDDEPLVLAAVAGAILPVRVQANGRGNVAQFGKPTHIATDGKGTLYVLDQANIRKLQLPAAARYQPHQQRQRINSMQVEVTTLSQQLPPDMTASGMVYVPAGESPGGSECLILAGTKGIYRLPLCNNDAAIEAGGKAGMQGSGSGAVAGGTGGAAEATTATGSLHRLAGNSDTAGSWGIRFDAFGAQAKMLAISSGLALTGDGRVVFLDYSATQRDTAVRCIRMSDGRVSTLYEGLDGQWQWPCLLPSGCLAMTSGKDLFIIDLALPPPRPPPPPPSTGPPPRSLASDLGALLDGAAGAASSDLTILVGGRAFKAHRVILAARCEYFAKRLEEGAYADGAKQELELPEAEPAAFEVLLRWLYTGAADVPAELAQEVAVLADRLVLPELCDAAQAVVLESVTPGSVAAALVWAASCVPGRGSSFEQVLRRLKKWYVAHYDKVRSEARASVVALMASNPELAMELQEEVLGATERRVSKKQRV</sequence>
<dbReference type="SMART" id="SM00225">
    <property type="entry name" value="BTB"/>
    <property type="match status" value="1"/>
</dbReference>
<evidence type="ECO:0000313" key="5">
    <source>
        <dbReference type="EMBL" id="PNW83921.1"/>
    </source>
</evidence>
<dbReference type="ExpressionAtlas" id="A8J9R0">
    <property type="expression patterns" value="baseline"/>
</dbReference>
<dbReference type="OrthoDB" id="684045at2759"/>
<proteinExistence type="predicted"/>
<feature type="compositionally biased region" description="Pro residues" evidence="4">
    <location>
        <begin position="313"/>
        <end position="330"/>
    </location>
</feature>
<dbReference type="SUPFAM" id="SSF101898">
    <property type="entry name" value="NHL repeat"/>
    <property type="match status" value="1"/>
</dbReference>
<gene>
    <name evidence="5" type="ORF">CHLRE_04g215450v5</name>
</gene>
<name>A8J9R0_CHLRE</name>
<dbReference type="InterPro" id="IPR011333">
    <property type="entry name" value="SKP1/BTB/POZ_sf"/>
</dbReference>
<dbReference type="GO" id="GO:0000151">
    <property type="term" value="C:ubiquitin ligase complex"/>
    <property type="evidence" value="ECO:0000318"/>
    <property type="project" value="GO_Central"/>
</dbReference>
<dbReference type="PROSITE" id="PS50097">
    <property type="entry name" value="BTB"/>
    <property type="match status" value="1"/>
</dbReference>
<keyword evidence="3" id="KW-0040">ANK repeat</keyword>
<dbReference type="SUPFAM" id="SSF54695">
    <property type="entry name" value="POZ domain"/>
    <property type="match status" value="1"/>
</dbReference>
<dbReference type="InParanoid" id="A8J9R0"/>
<dbReference type="Proteomes" id="UP000006906">
    <property type="component" value="Chromosome 4"/>
</dbReference>
<evidence type="ECO:0000256" key="4">
    <source>
        <dbReference type="SAM" id="MobiDB-lite"/>
    </source>
</evidence>
<protein>
    <submittedName>
        <fullName evidence="5">Uncharacterized protein</fullName>
    </submittedName>
</protein>
<evidence type="ECO:0000256" key="3">
    <source>
        <dbReference type="ARBA" id="ARBA00023043"/>
    </source>
</evidence>
<dbReference type="PANTHER" id="PTHR46231">
    <property type="entry name" value="ANKYRIN REPEAT AND BTB/POZ DOMAIN-CONTAINING PROTEIN 1"/>
    <property type="match status" value="1"/>
</dbReference>
<dbReference type="Gene3D" id="2.120.10.30">
    <property type="entry name" value="TolB, C-terminal domain"/>
    <property type="match status" value="1"/>
</dbReference>